<evidence type="ECO:0000313" key="2">
    <source>
        <dbReference type="Proteomes" id="UP000250235"/>
    </source>
</evidence>
<dbReference type="AlphaFoldDB" id="A0A2Z7AN04"/>
<gene>
    <name evidence="1" type="ORF">F511_34500</name>
</gene>
<dbReference type="Proteomes" id="UP000250235">
    <property type="component" value="Unassembled WGS sequence"/>
</dbReference>
<reference evidence="1 2" key="1">
    <citation type="journal article" date="2015" name="Proc. Natl. Acad. Sci. U.S.A.">
        <title>The resurrection genome of Boea hygrometrica: A blueprint for survival of dehydration.</title>
        <authorList>
            <person name="Xiao L."/>
            <person name="Yang G."/>
            <person name="Zhang L."/>
            <person name="Yang X."/>
            <person name="Zhao S."/>
            <person name="Ji Z."/>
            <person name="Zhou Q."/>
            <person name="Hu M."/>
            <person name="Wang Y."/>
            <person name="Chen M."/>
            <person name="Xu Y."/>
            <person name="Jin H."/>
            <person name="Xiao X."/>
            <person name="Hu G."/>
            <person name="Bao F."/>
            <person name="Hu Y."/>
            <person name="Wan P."/>
            <person name="Li L."/>
            <person name="Deng X."/>
            <person name="Kuang T."/>
            <person name="Xiang C."/>
            <person name="Zhu J.K."/>
            <person name="Oliver M.J."/>
            <person name="He Y."/>
        </authorList>
    </citation>
    <scope>NUCLEOTIDE SEQUENCE [LARGE SCALE GENOMIC DNA]</scope>
    <source>
        <strain evidence="2">cv. XS01</strain>
    </source>
</reference>
<proteinExistence type="predicted"/>
<sequence length="254" mass="28855">MRKEDKQLYLSSRWFDKIKFSSWFGAFMESAAGLVMEMSKVKSVVRNQAEANRKLLFTSRLYLEIAIAKRCRLHKLVRQHFALTLKIQQMLFALKPVARYQQSLGSPVASILNQRLDNQLQAYRFYQLVNQTQATTHPVESFNEPANSLPLTKVSDDKKGKIVAAVALNRLPMIKTDQVVVVVVDQMIRADMVESLSAEMLEQEAAVVKVGEEVIRVAVVKVGEEVIRVDQRENDPVVVVSRGSWYILWTVSSA</sequence>
<keyword evidence="2" id="KW-1185">Reference proteome</keyword>
<dbReference type="EMBL" id="KV015628">
    <property type="protein sequence ID" value="KZV20504.1"/>
    <property type="molecule type" value="Genomic_DNA"/>
</dbReference>
<name>A0A2Z7AN04_9LAMI</name>
<protein>
    <submittedName>
        <fullName evidence="1">Phosphoinositide phospholipase C 2-like</fullName>
    </submittedName>
</protein>
<evidence type="ECO:0000313" key="1">
    <source>
        <dbReference type="EMBL" id="KZV20504.1"/>
    </source>
</evidence>
<accession>A0A2Z7AN04</accession>
<organism evidence="1 2">
    <name type="scientific">Dorcoceras hygrometricum</name>
    <dbReference type="NCBI Taxonomy" id="472368"/>
    <lineage>
        <taxon>Eukaryota</taxon>
        <taxon>Viridiplantae</taxon>
        <taxon>Streptophyta</taxon>
        <taxon>Embryophyta</taxon>
        <taxon>Tracheophyta</taxon>
        <taxon>Spermatophyta</taxon>
        <taxon>Magnoliopsida</taxon>
        <taxon>eudicotyledons</taxon>
        <taxon>Gunneridae</taxon>
        <taxon>Pentapetalae</taxon>
        <taxon>asterids</taxon>
        <taxon>lamiids</taxon>
        <taxon>Lamiales</taxon>
        <taxon>Gesneriaceae</taxon>
        <taxon>Didymocarpoideae</taxon>
        <taxon>Trichosporeae</taxon>
        <taxon>Loxocarpinae</taxon>
        <taxon>Dorcoceras</taxon>
    </lineage>
</organism>